<dbReference type="InterPro" id="IPR013083">
    <property type="entry name" value="Znf_RING/FYVE/PHD"/>
</dbReference>
<dbReference type="Pfam" id="PF02190">
    <property type="entry name" value="LON_substr_bdg"/>
    <property type="match status" value="1"/>
</dbReference>
<dbReference type="GO" id="GO:0008270">
    <property type="term" value="F:zinc ion binding"/>
    <property type="evidence" value="ECO:0007669"/>
    <property type="project" value="UniProtKB-KW"/>
</dbReference>
<dbReference type="CDD" id="cd12261">
    <property type="entry name" value="RRM1_3_MRN1"/>
    <property type="match status" value="1"/>
</dbReference>
<sequence length="934" mass="104117">MDDDRVTFSPHSPHDGDSTSVSAAPSIPDSVTTSQPIIAHSLIRLIQCSHCLRPLRSPLRLPCGNTFCRACLPPLHERKGITYPADEGRKQGFRCYWRGKHNCHGEHCVGDCGVDVLLSRLVDVFDEVLAHTAAASDTSNEGEDGLRMKWKGFKDQEPTQNCADIGPDVLRGVYNLVKQGRFDCDATEIIYHGAPEDCSAEVDQSSALFERLRDSIRNELDCQVCYSLITDPLTTPCGHTFCRGCVATVLDHSDLCPICRRKLNMSSTINSEPVNKRISDLTQLFFSDQITSQRQSLAEEQSDSDAGHVLPLFVNSLSFPTMPTFLRIFEPRYCLMMQRVMESRDRKFGMVMYNRLGRPQGQLGASQFMQYGTVLRVERFEPLPGGRSLIFANGVSRFKVIKSQIVDGYHVGQIQRVDDIPIAEEENLESLETSTISDRPTEARPSQQPLDSMSTQELFQLGLDFVRKRRGEGARWLHPRVLMAYGDIPSDPAQFPWWLACVFPVSEEEKYALLSATSVRERLKITAQWARRAEARECCEFLLSSTRGFLTPAHARVTLDQRTLPPNTSLLGADYVTILKSEYQQLLQASNHLKKLKDSLLGGGLSQETLDILVYGADLPSQSSEVSGELHEQKDFDGLENRSVTQFKSSNDHGNTSYEVGEIYEEDTEDDGIVSPNSDEKDDYDESRSADSVSSPAAQRTVFIRGLPDRATHQDVVDAVRGGALLHLYLRVRDHAAYVSFVEPAAAAEFLQHAKTHGCHIAGKRVEVSWNDRQFYLPPYVGSKIRNGATRNLVIHNVNANITESLIRRDLEHIHNLIVITVKFKQGNAYISTNSVHNTLFARSCMMSRGTYKGMRIGFYPDECAGILSKLSSGPKREVQPASKKSLSASNRFQLLSLDGSGDDDVENHESLHGALGTQCLNGTFNIVESRVSA</sequence>
<evidence type="ECO:0000256" key="3">
    <source>
        <dbReference type="ARBA" id="ARBA00022833"/>
    </source>
</evidence>
<feature type="domain" description="Lon N-terminal" evidence="9">
    <location>
        <begin position="307"/>
        <end position="534"/>
    </location>
</feature>
<dbReference type="InterPro" id="IPR003111">
    <property type="entry name" value="Lon_prtase_N"/>
</dbReference>
<dbReference type="PROSITE" id="PS50102">
    <property type="entry name" value="RRM"/>
    <property type="match status" value="1"/>
</dbReference>
<dbReference type="SUPFAM" id="SSF88697">
    <property type="entry name" value="PUA domain-like"/>
    <property type="match status" value="1"/>
</dbReference>
<reference evidence="10" key="1">
    <citation type="journal article" date="2020" name="bioRxiv">
        <title>Genomic and phenotypic heterogeneity of clinical isolates of the human pathogens Aspergillus fumigatus, Aspergillus lentulus and Aspergillus fumigatiaffinis.</title>
        <authorList>
            <person name="dos Santos R.A.C."/>
            <person name="Steenwyk J.L."/>
            <person name="Rivero-Menendez O."/>
            <person name="Mead M.E."/>
            <person name="Silva L.P."/>
            <person name="Bastos R.W."/>
            <person name="Alastruey-Izquierdo A."/>
            <person name="Goldman G.H."/>
            <person name="Rokas A."/>
        </authorList>
    </citation>
    <scope>NUCLEOTIDE SEQUENCE</scope>
    <source>
        <strain evidence="10">CNM-CM6805</strain>
    </source>
</reference>
<feature type="region of interest" description="Disordered" evidence="6">
    <location>
        <begin position="624"/>
        <end position="696"/>
    </location>
</feature>
<proteinExistence type="predicted"/>
<feature type="domain" description="RRM" evidence="8">
    <location>
        <begin position="700"/>
        <end position="773"/>
    </location>
</feature>
<dbReference type="Pfam" id="PF13445">
    <property type="entry name" value="zf-RING_UBOX"/>
    <property type="match status" value="1"/>
</dbReference>
<dbReference type="InterPro" id="IPR035979">
    <property type="entry name" value="RBD_domain_sf"/>
</dbReference>
<feature type="domain" description="RING-type" evidence="7">
    <location>
        <begin position="222"/>
        <end position="260"/>
    </location>
</feature>
<dbReference type="InterPro" id="IPR027370">
    <property type="entry name" value="Znf-RING_euk"/>
</dbReference>
<feature type="compositionally biased region" description="Basic and acidic residues" evidence="6">
    <location>
        <begin position="628"/>
        <end position="640"/>
    </location>
</feature>
<comment type="caution">
    <text evidence="10">The sequence shown here is derived from an EMBL/GenBank/DDBJ whole genome shotgun (WGS) entry which is preliminary data.</text>
</comment>
<dbReference type="InterPro" id="IPR017907">
    <property type="entry name" value="Znf_RING_CS"/>
</dbReference>
<evidence type="ECO:0000259" key="8">
    <source>
        <dbReference type="PROSITE" id="PS50102"/>
    </source>
</evidence>
<evidence type="ECO:0000256" key="6">
    <source>
        <dbReference type="SAM" id="MobiDB-lite"/>
    </source>
</evidence>
<accession>A0A8H4HCZ1</accession>
<dbReference type="InterPro" id="IPR046336">
    <property type="entry name" value="Lon_prtase_N_sf"/>
</dbReference>
<feature type="compositionally biased region" description="Polar residues" evidence="6">
    <location>
        <begin position="642"/>
        <end position="658"/>
    </location>
</feature>
<dbReference type="Gene3D" id="2.30.130.40">
    <property type="entry name" value="LON domain-like"/>
    <property type="match status" value="1"/>
</dbReference>
<dbReference type="PANTHER" id="PTHR23327">
    <property type="entry name" value="RING FINGER PROTEIN 127"/>
    <property type="match status" value="1"/>
</dbReference>
<protein>
    <recommendedName>
        <fullName evidence="12">ATP-dependent protease (CrgA)</fullName>
    </recommendedName>
</protein>
<evidence type="ECO:0000259" key="7">
    <source>
        <dbReference type="PROSITE" id="PS50089"/>
    </source>
</evidence>
<dbReference type="SMART" id="SM00184">
    <property type="entry name" value="RING"/>
    <property type="match status" value="2"/>
</dbReference>
<evidence type="ECO:0000313" key="10">
    <source>
        <dbReference type="EMBL" id="KAF4245303.1"/>
    </source>
</evidence>
<name>A0A8H4HCZ1_9EURO</name>
<evidence type="ECO:0000256" key="1">
    <source>
        <dbReference type="ARBA" id="ARBA00022723"/>
    </source>
</evidence>
<gene>
    <name evidence="10" type="ORF">CNMCM6805_005453</name>
</gene>
<feature type="region of interest" description="Disordered" evidence="6">
    <location>
        <begin position="431"/>
        <end position="451"/>
    </location>
</feature>
<dbReference type="GO" id="GO:0061630">
    <property type="term" value="F:ubiquitin protein ligase activity"/>
    <property type="evidence" value="ECO:0007669"/>
    <property type="project" value="TreeGrafter"/>
</dbReference>
<evidence type="ECO:0000313" key="11">
    <source>
        <dbReference type="Proteomes" id="UP000653565"/>
    </source>
</evidence>
<dbReference type="InterPro" id="IPR001841">
    <property type="entry name" value="Znf_RING"/>
</dbReference>
<organism evidence="10 11">
    <name type="scientific">Aspergillus fumigatiaffinis</name>
    <dbReference type="NCBI Taxonomy" id="340414"/>
    <lineage>
        <taxon>Eukaryota</taxon>
        <taxon>Fungi</taxon>
        <taxon>Dikarya</taxon>
        <taxon>Ascomycota</taxon>
        <taxon>Pezizomycotina</taxon>
        <taxon>Eurotiomycetes</taxon>
        <taxon>Eurotiomycetidae</taxon>
        <taxon>Eurotiales</taxon>
        <taxon>Aspergillaceae</taxon>
        <taxon>Aspergillus</taxon>
        <taxon>Aspergillus subgen. Fumigati</taxon>
    </lineage>
</organism>
<dbReference type="GO" id="GO:0003723">
    <property type="term" value="F:RNA binding"/>
    <property type="evidence" value="ECO:0007669"/>
    <property type="project" value="UniProtKB-UniRule"/>
</dbReference>
<evidence type="ECO:0000256" key="2">
    <source>
        <dbReference type="ARBA" id="ARBA00022771"/>
    </source>
</evidence>
<dbReference type="PANTHER" id="PTHR23327:SF42">
    <property type="entry name" value="LON PEPTIDASE N-TERMINAL DOMAIN AND RING FINGER PROTEIN C14F5.10C"/>
    <property type="match status" value="1"/>
</dbReference>
<keyword evidence="2 4" id="KW-0863">Zinc-finger</keyword>
<dbReference type="SMART" id="SM00464">
    <property type="entry name" value="LON"/>
    <property type="match status" value="1"/>
</dbReference>
<dbReference type="OrthoDB" id="264917at2759"/>
<dbReference type="Gene3D" id="3.30.40.10">
    <property type="entry name" value="Zinc/RING finger domain, C3HC4 (zinc finger)"/>
    <property type="match status" value="2"/>
</dbReference>
<dbReference type="SUPFAM" id="SSF57850">
    <property type="entry name" value="RING/U-box"/>
    <property type="match status" value="2"/>
</dbReference>
<dbReference type="InterPro" id="IPR015947">
    <property type="entry name" value="PUA-like_sf"/>
</dbReference>
<dbReference type="Gene3D" id="3.30.70.330">
    <property type="match status" value="2"/>
</dbReference>
<dbReference type="SUPFAM" id="SSF54928">
    <property type="entry name" value="RNA-binding domain, RBD"/>
    <property type="match status" value="1"/>
</dbReference>
<dbReference type="InterPro" id="IPR012677">
    <property type="entry name" value="Nucleotide-bd_a/b_plait_sf"/>
</dbReference>
<evidence type="ECO:0000256" key="4">
    <source>
        <dbReference type="PROSITE-ProRule" id="PRU00175"/>
    </source>
</evidence>
<dbReference type="InterPro" id="IPR000504">
    <property type="entry name" value="RRM_dom"/>
</dbReference>
<keyword evidence="11" id="KW-1185">Reference proteome</keyword>
<evidence type="ECO:0000259" key="9">
    <source>
        <dbReference type="PROSITE" id="PS51787"/>
    </source>
</evidence>
<dbReference type="Proteomes" id="UP000653565">
    <property type="component" value="Unassembled WGS sequence"/>
</dbReference>
<dbReference type="AlphaFoldDB" id="A0A8H4HCZ1"/>
<keyword evidence="1" id="KW-0479">Metal-binding</keyword>
<dbReference type="Pfam" id="PF13923">
    <property type="entry name" value="zf-C3HC4_2"/>
    <property type="match status" value="1"/>
</dbReference>
<evidence type="ECO:0008006" key="12">
    <source>
        <dbReference type="Google" id="ProtNLM"/>
    </source>
</evidence>
<dbReference type="PROSITE" id="PS00518">
    <property type="entry name" value="ZF_RING_1"/>
    <property type="match status" value="1"/>
</dbReference>
<feature type="compositionally biased region" description="Basic and acidic residues" evidence="6">
    <location>
        <begin position="1"/>
        <end position="17"/>
    </location>
</feature>
<dbReference type="CDD" id="cd16514">
    <property type="entry name" value="RING-HC_LONFs_rpt2"/>
    <property type="match status" value="1"/>
</dbReference>
<reference evidence="10" key="2">
    <citation type="submission" date="2020-04" db="EMBL/GenBank/DDBJ databases">
        <authorList>
            <person name="Santos R.A.C."/>
            <person name="Steenwyk J.L."/>
            <person name="Rivero-Menendez O."/>
            <person name="Mead M.E."/>
            <person name="Silva L.P."/>
            <person name="Bastos R.W."/>
            <person name="Alastruey-Izquierdo A."/>
            <person name="Goldman G.H."/>
            <person name="Rokas A."/>
        </authorList>
    </citation>
    <scope>NUCLEOTIDE SEQUENCE</scope>
    <source>
        <strain evidence="10">CNM-CM6805</strain>
    </source>
</reference>
<dbReference type="Gene3D" id="1.20.58.1480">
    <property type="match status" value="1"/>
</dbReference>
<keyword evidence="3" id="KW-0862">Zinc</keyword>
<evidence type="ECO:0000256" key="5">
    <source>
        <dbReference type="PROSITE-ProRule" id="PRU00176"/>
    </source>
</evidence>
<feature type="compositionally biased region" description="Polar residues" evidence="6">
    <location>
        <begin position="18"/>
        <end position="28"/>
    </location>
</feature>
<dbReference type="PROSITE" id="PS50089">
    <property type="entry name" value="ZF_RING_2"/>
    <property type="match status" value="1"/>
</dbReference>
<dbReference type="EMBL" id="JAAAPX010000002">
    <property type="protein sequence ID" value="KAF4245303.1"/>
    <property type="molecule type" value="Genomic_DNA"/>
</dbReference>
<dbReference type="PROSITE" id="PS51787">
    <property type="entry name" value="LON_N"/>
    <property type="match status" value="1"/>
</dbReference>
<feature type="region of interest" description="Disordered" evidence="6">
    <location>
        <begin position="1"/>
        <end position="28"/>
    </location>
</feature>
<feature type="compositionally biased region" description="Acidic residues" evidence="6">
    <location>
        <begin position="662"/>
        <end position="672"/>
    </location>
</feature>
<dbReference type="SMART" id="SM00360">
    <property type="entry name" value="RRM"/>
    <property type="match status" value="1"/>
</dbReference>
<keyword evidence="5" id="KW-0694">RNA-binding</keyword>